<protein>
    <recommendedName>
        <fullName evidence="5">DUF2633 domain-containing protein</fullName>
    </recommendedName>
</protein>
<dbReference type="InterPro" id="IPR022576">
    <property type="entry name" value="YfgG"/>
</dbReference>
<name>A0A1I4WEX4_9GAMM</name>
<accession>A0A1I4WEX4</accession>
<evidence type="ECO:0000256" key="1">
    <source>
        <dbReference type="SAM" id="MobiDB-lite"/>
    </source>
</evidence>
<feature type="transmembrane region" description="Helical" evidence="2">
    <location>
        <begin position="37"/>
        <end position="58"/>
    </location>
</feature>
<organism evidence="3 4">
    <name type="scientific">Candidatus Pantoea varia</name>
    <dbReference type="NCBI Taxonomy" id="1881036"/>
    <lineage>
        <taxon>Bacteria</taxon>
        <taxon>Pseudomonadati</taxon>
        <taxon>Pseudomonadota</taxon>
        <taxon>Gammaproteobacteria</taxon>
        <taxon>Enterobacterales</taxon>
        <taxon>Erwiniaceae</taxon>
        <taxon>Pantoea</taxon>
    </lineage>
</organism>
<reference evidence="4" key="1">
    <citation type="submission" date="2016-10" db="EMBL/GenBank/DDBJ databases">
        <authorList>
            <person name="Varghese N."/>
            <person name="Submissions S."/>
        </authorList>
    </citation>
    <scope>NUCLEOTIDE SEQUENCE [LARGE SCALE GENOMIC DNA]</scope>
    <source>
        <strain evidence="4">OV426</strain>
    </source>
</reference>
<sequence length="79" mass="8963">MTKYCSRPPMGSLQEPPRVNSAISPRRRQKTGTMTRIVLLISFIILFSRLIFILPAAFEHHQQQKAIPEPVTVTSGDTR</sequence>
<dbReference type="Pfam" id="PF11119">
    <property type="entry name" value="DUF2633"/>
    <property type="match status" value="1"/>
</dbReference>
<evidence type="ECO:0008006" key="5">
    <source>
        <dbReference type="Google" id="ProtNLM"/>
    </source>
</evidence>
<gene>
    <name evidence="3" type="ORF">SAMN05428971_0134</name>
</gene>
<keyword evidence="2" id="KW-0472">Membrane</keyword>
<evidence type="ECO:0000313" key="4">
    <source>
        <dbReference type="Proteomes" id="UP000198968"/>
    </source>
</evidence>
<evidence type="ECO:0000313" key="3">
    <source>
        <dbReference type="EMBL" id="SFN12188.1"/>
    </source>
</evidence>
<dbReference type="Proteomes" id="UP000198968">
    <property type="component" value="Unassembled WGS sequence"/>
</dbReference>
<dbReference type="EMBL" id="FOVG01000001">
    <property type="protein sequence ID" value="SFN12188.1"/>
    <property type="molecule type" value="Genomic_DNA"/>
</dbReference>
<keyword evidence="2" id="KW-1133">Transmembrane helix</keyword>
<keyword evidence="4" id="KW-1185">Reference proteome</keyword>
<proteinExistence type="predicted"/>
<dbReference type="AlphaFoldDB" id="A0A1I4WEX4"/>
<evidence type="ECO:0000256" key="2">
    <source>
        <dbReference type="SAM" id="Phobius"/>
    </source>
</evidence>
<keyword evidence="2" id="KW-0812">Transmembrane</keyword>
<feature type="region of interest" description="Disordered" evidence="1">
    <location>
        <begin position="1"/>
        <end position="30"/>
    </location>
</feature>